<dbReference type="EMBL" id="VIGD01000001">
    <property type="protein sequence ID" value="TQE92494.1"/>
    <property type="molecule type" value="Genomic_DNA"/>
</dbReference>
<dbReference type="AlphaFoldDB" id="A0A540V6U8"/>
<dbReference type="Proteomes" id="UP000315753">
    <property type="component" value="Unassembled WGS sequence"/>
</dbReference>
<dbReference type="OrthoDB" id="2452361at2"/>
<keyword evidence="2" id="KW-0472">Membrane</keyword>
<feature type="compositionally biased region" description="Polar residues" evidence="1">
    <location>
        <begin position="116"/>
        <end position="126"/>
    </location>
</feature>
<keyword evidence="4" id="KW-1185">Reference proteome</keyword>
<dbReference type="RefSeq" id="WP_141601046.1">
    <property type="nucleotide sequence ID" value="NZ_JARMSC010000001.1"/>
</dbReference>
<gene>
    <name evidence="3" type="ORF">FKZ59_01945</name>
</gene>
<keyword evidence="2" id="KW-1133">Transmembrane helix</keyword>
<sequence>MEENFDTAKDVQLEKEFHMKRKWIYLILAFVLILAGLGGYGLYIFKFKKYDVADPEVDKIVEDPFEITMPDGTELIIDKDGNVVEEKNSLEKNASNEEEGNDKENSSDGTEPTPPVNSNGQSNEVANPTKKLTVKEIKEKYMPAFKALESQANGNLDALVGRAANEYSEKKKNGERIQYGYFYNKYVGAAKRLEASTDAAFNVIMSRVENELKANGYDKAHAQSFRDEYNAAKEERRSGLLKKAREYF</sequence>
<proteinExistence type="predicted"/>
<evidence type="ECO:0000256" key="1">
    <source>
        <dbReference type="SAM" id="MobiDB-lite"/>
    </source>
</evidence>
<evidence type="ECO:0000313" key="3">
    <source>
        <dbReference type="EMBL" id="TQE92494.1"/>
    </source>
</evidence>
<feature type="region of interest" description="Disordered" evidence="1">
    <location>
        <begin position="88"/>
        <end position="129"/>
    </location>
</feature>
<organism evidence="3 4">
    <name type="scientific">Ureibacillus terrenus</name>
    <dbReference type="NCBI Taxonomy" id="118246"/>
    <lineage>
        <taxon>Bacteria</taxon>
        <taxon>Bacillati</taxon>
        <taxon>Bacillota</taxon>
        <taxon>Bacilli</taxon>
        <taxon>Bacillales</taxon>
        <taxon>Caryophanaceae</taxon>
        <taxon>Ureibacillus</taxon>
    </lineage>
</organism>
<accession>A0A540V6U8</accession>
<protein>
    <submittedName>
        <fullName evidence="3">Uncharacterized protein</fullName>
    </submittedName>
</protein>
<evidence type="ECO:0000256" key="2">
    <source>
        <dbReference type="SAM" id="Phobius"/>
    </source>
</evidence>
<evidence type="ECO:0000313" key="4">
    <source>
        <dbReference type="Proteomes" id="UP000315753"/>
    </source>
</evidence>
<keyword evidence="2" id="KW-0812">Transmembrane</keyword>
<comment type="caution">
    <text evidence="3">The sequence shown here is derived from an EMBL/GenBank/DDBJ whole genome shotgun (WGS) entry which is preliminary data.</text>
</comment>
<reference evidence="3 4" key="1">
    <citation type="submission" date="2019-06" db="EMBL/GenBank/DDBJ databases">
        <title>Genome sequence of Ureibacillus terrenus.</title>
        <authorList>
            <person name="Maclea K.S."/>
            <person name="Simoes M."/>
        </authorList>
    </citation>
    <scope>NUCLEOTIDE SEQUENCE [LARGE SCALE GENOMIC DNA]</scope>
    <source>
        <strain evidence="3 4">ATCC BAA-384</strain>
    </source>
</reference>
<name>A0A540V6U8_9BACL</name>
<feature type="transmembrane region" description="Helical" evidence="2">
    <location>
        <begin position="23"/>
        <end position="45"/>
    </location>
</feature>